<evidence type="ECO:0000313" key="2">
    <source>
        <dbReference type="EMBL" id="SAL73553.1"/>
    </source>
</evidence>
<comment type="caution">
    <text evidence="2">The sequence shown here is derived from an EMBL/GenBank/DDBJ whole genome shotgun (WGS) entry which is preliminary data.</text>
</comment>
<dbReference type="EMBL" id="FCON02000053">
    <property type="protein sequence ID" value="SAL73553.1"/>
    <property type="molecule type" value="Genomic_DNA"/>
</dbReference>
<reference evidence="2" key="1">
    <citation type="submission" date="2016-01" db="EMBL/GenBank/DDBJ databases">
        <authorList>
            <person name="Peeters C."/>
        </authorList>
    </citation>
    <scope>NUCLEOTIDE SEQUENCE [LARGE SCALE GENOMIC DNA]</scope>
    <source>
        <strain evidence="2">LMG 22940</strain>
    </source>
</reference>
<name>A0A158JYL7_9BURK</name>
<dbReference type="Proteomes" id="UP000054770">
    <property type="component" value="Unassembled WGS sequence"/>
</dbReference>
<accession>A0A158JYL7</accession>
<dbReference type="GO" id="GO:0005886">
    <property type="term" value="C:plasma membrane"/>
    <property type="evidence" value="ECO:0007669"/>
    <property type="project" value="TreeGrafter"/>
</dbReference>
<dbReference type="RefSeq" id="WP_235028451.1">
    <property type="nucleotide sequence ID" value="NZ_FCON02000053.1"/>
</dbReference>
<dbReference type="AlphaFoldDB" id="A0A158JYL7"/>
<organism evidence="2 3">
    <name type="scientific">Caballeronia choica</name>
    <dbReference type="NCBI Taxonomy" id="326476"/>
    <lineage>
        <taxon>Bacteria</taxon>
        <taxon>Pseudomonadati</taxon>
        <taxon>Pseudomonadota</taxon>
        <taxon>Betaproteobacteria</taxon>
        <taxon>Burkholderiales</taxon>
        <taxon>Burkholderiaceae</taxon>
        <taxon>Caballeronia</taxon>
    </lineage>
</organism>
<gene>
    <name evidence="2" type="ORF">AWB68_04439</name>
</gene>
<proteinExistence type="predicted"/>
<sequence length="214" mass="24118">MFCVILFWSLGAGWLSTPILDLVQRGFDHTIQPDFAPRTTIVILGGGTDRDRDARLVPKRDSIVRIDATAELYRECRRTGAACRVIMSGGDPQRHGQTEADNYAPYLLARGIGADDLTLENRSLDTYQNARNVAAILRPERDETLIVVTSSYHMRRAVLAFEAFGLEPQAFVSNVRSARSTFFPSIDGFVTAEIACHEVVGIMRFYVYRWLHLY</sequence>
<dbReference type="Pfam" id="PF02698">
    <property type="entry name" value="DUF218"/>
    <property type="match status" value="1"/>
</dbReference>
<dbReference type="PANTHER" id="PTHR30336:SF20">
    <property type="entry name" value="DUF218 DOMAIN-CONTAINING PROTEIN"/>
    <property type="match status" value="1"/>
</dbReference>
<dbReference type="Gene3D" id="3.40.50.620">
    <property type="entry name" value="HUPs"/>
    <property type="match status" value="1"/>
</dbReference>
<dbReference type="PANTHER" id="PTHR30336">
    <property type="entry name" value="INNER MEMBRANE PROTEIN, PROBABLE PERMEASE"/>
    <property type="match status" value="1"/>
</dbReference>
<keyword evidence="3" id="KW-1185">Reference proteome</keyword>
<evidence type="ECO:0000259" key="1">
    <source>
        <dbReference type="Pfam" id="PF02698"/>
    </source>
</evidence>
<dbReference type="InterPro" id="IPR014729">
    <property type="entry name" value="Rossmann-like_a/b/a_fold"/>
</dbReference>
<feature type="domain" description="DUF218" evidence="1">
    <location>
        <begin position="40"/>
        <end position="201"/>
    </location>
</feature>
<dbReference type="CDD" id="cd06259">
    <property type="entry name" value="YdcF-like"/>
    <property type="match status" value="1"/>
</dbReference>
<dbReference type="InterPro" id="IPR051599">
    <property type="entry name" value="Cell_Envelope_Assoc"/>
</dbReference>
<protein>
    <recommendedName>
        <fullName evidence="1">DUF218 domain-containing protein</fullName>
    </recommendedName>
</protein>
<evidence type="ECO:0000313" key="3">
    <source>
        <dbReference type="Proteomes" id="UP000054770"/>
    </source>
</evidence>
<dbReference type="InterPro" id="IPR003848">
    <property type="entry name" value="DUF218"/>
</dbReference>